<name>A0ABN3VIF4_9PSEU</name>
<accession>A0ABN3VIF4</accession>
<gene>
    <name evidence="1" type="ORF">GCM10010470_49490</name>
</gene>
<comment type="caution">
    <text evidence="1">The sequence shown here is derived from an EMBL/GenBank/DDBJ whole genome shotgun (WGS) entry which is preliminary data.</text>
</comment>
<reference evidence="1 2" key="1">
    <citation type="journal article" date="2019" name="Int. J. Syst. Evol. Microbiol.">
        <title>The Global Catalogue of Microorganisms (GCM) 10K type strain sequencing project: providing services to taxonomists for standard genome sequencing and annotation.</title>
        <authorList>
            <consortium name="The Broad Institute Genomics Platform"/>
            <consortium name="The Broad Institute Genome Sequencing Center for Infectious Disease"/>
            <person name="Wu L."/>
            <person name="Ma J."/>
        </authorList>
    </citation>
    <scope>NUCLEOTIDE SEQUENCE [LARGE SCALE GENOMIC DNA]</scope>
    <source>
        <strain evidence="1 2">JCM 9383</strain>
    </source>
</reference>
<sequence>MHPVCPAGDVSGMGEFPDIAPTAGKAAVEGSEKVVPELWIETRITHRFFGYE</sequence>
<protein>
    <submittedName>
        <fullName evidence="1">Uncharacterized protein</fullName>
    </submittedName>
</protein>
<organism evidence="1 2">
    <name type="scientific">Saccharopolyspora taberi</name>
    <dbReference type="NCBI Taxonomy" id="60895"/>
    <lineage>
        <taxon>Bacteria</taxon>
        <taxon>Bacillati</taxon>
        <taxon>Actinomycetota</taxon>
        <taxon>Actinomycetes</taxon>
        <taxon>Pseudonocardiales</taxon>
        <taxon>Pseudonocardiaceae</taxon>
        <taxon>Saccharopolyspora</taxon>
    </lineage>
</organism>
<dbReference type="Proteomes" id="UP001500979">
    <property type="component" value="Unassembled WGS sequence"/>
</dbReference>
<evidence type="ECO:0000313" key="2">
    <source>
        <dbReference type="Proteomes" id="UP001500979"/>
    </source>
</evidence>
<proteinExistence type="predicted"/>
<keyword evidence="2" id="KW-1185">Reference proteome</keyword>
<evidence type="ECO:0000313" key="1">
    <source>
        <dbReference type="EMBL" id="GAA2808349.1"/>
    </source>
</evidence>
<dbReference type="EMBL" id="BAAAUX010000020">
    <property type="protein sequence ID" value="GAA2808349.1"/>
    <property type="molecule type" value="Genomic_DNA"/>
</dbReference>